<gene>
    <name evidence="2" type="primary">ORF50782</name>
</gene>
<accession>A0A0B6Z693</accession>
<dbReference type="EMBL" id="HACG01017294">
    <property type="protein sequence ID" value="CEK64159.1"/>
    <property type="molecule type" value="Transcribed_RNA"/>
</dbReference>
<organism evidence="2">
    <name type="scientific">Arion vulgaris</name>
    <dbReference type="NCBI Taxonomy" id="1028688"/>
    <lineage>
        <taxon>Eukaryota</taxon>
        <taxon>Metazoa</taxon>
        <taxon>Spiralia</taxon>
        <taxon>Lophotrochozoa</taxon>
        <taxon>Mollusca</taxon>
        <taxon>Gastropoda</taxon>
        <taxon>Heterobranchia</taxon>
        <taxon>Euthyneura</taxon>
        <taxon>Panpulmonata</taxon>
        <taxon>Eupulmonata</taxon>
        <taxon>Stylommatophora</taxon>
        <taxon>Helicina</taxon>
        <taxon>Arionoidea</taxon>
        <taxon>Arionidae</taxon>
        <taxon>Arion</taxon>
    </lineage>
</organism>
<name>A0A0B6Z693_9EUPU</name>
<sequence length="87" mass="9917">SLHEANHQTMSEFESLKKVNMELTKKVEILENTKKQKDADLLTATEMVKQNKQSTSPITDIPAILITEVMTESDDSEIVLNTNKEWL</sequence>
<dbReference type="AlphaFoldDB" id="A0A0B6Z693"/>
<reference evidence="2" key="1">
    <citation type="submission" date="2014-12" db="EMBL/GenBank/DDBJ databases">
        <title>Insight into the proteome of Arion vulgaris.</title>
        <authorList>
            <person name="Aradska J."/>
            <person name="Bulat T."/>
            <person name="Smidak R."/>
            <person name="Sarate P."/>
            <person name="Gangsoo J."/>
            <person name="Sialana F."/>
            <person name="Bilban M."/>
            <person name="Lubec G."/>
        </authorList>
    </citation>
    <scope>NUCLEOTIDE SEQUENCE</scope>
    <source>
        <tissue evidence="2">Skin</tissue>
    </source>
</reference>
<evidence type="ECO:0000256" key="1">
    <source>
        <dbReference type="SAM" id="Coils"/>
    </source>
</evidence>
<proteinExistence type="predicted"/>
<protein>
    <submittedName>
        <fullName evidence="2">Uncharacterized protein</fullName>
    </submittedName>
</protein>
<feature type="non-terminal residue" evidence="2">
    <location>
        <position position="1"/>
    </location>
</feature>
<feature type="coiled-coil region" evidence="1">
    <location>
        <begin position="13"/>
        <end position="40"/>
    </location>
</feature>
<keyword evidence="1" id="KW-0175">Coiled coil</keyword>
<feature type="non-terminal residue" evidence="2">
    <location>
        <position position="87"/>
    </location>
</feature>
<evidence type="ECO:0000313" key="2">
    <source>
        <dbReference type="EMBL" id="CEK64159.1"/>
    </source>
</evidence>